<dbReference type="SUPFAM" id="SSF51971">
    <property type="entry name" value="Nucleotide-binding domain"/>
    <property type="match status" value="1"/>
</dbReference>
<protein>
    <submittedName>
        <fullName evidence="1">Uncharacterized protein</fullName>
    </submittedName>
</protein>
<dbReference type="EMBL" id="JBIAQY010000014">
    <property type="protein sequence ID" value="MFF3572577.1"/>
    <property type="molecule type" value="Genomic_DNA"/>
</dbReference>
<reference evidence="1 2" key="1">
    <citation type="submission" date="2024-10" db="EMBL/GenBank/DDBJ databases">
        <title>The Natural Products Discovery Center: Release of the First 8490 Sequenced Strains for Exploring Actinobacteria Biosynthetic Diversity.</title>
        <authorList>
            <person name="Kalkreuter E."/>
            <person name="Kautsar S.A."/>
            <person name="Yang D."/>
            <person name="Bader C.D."/>
            <person name="Teijaro C.N."/>
            <person name="Fluegel L."/>
            <person name="Davis C.M."/>
            <person name="Simpson J.R."/>
            <person name="Lauterbach L."/>
            <person name="Steele A.D."/>
            <person name="Gui C."/>
            <person name="Meng S."/>
            <person name="Li G."/>
            <person name="Viehrig K."/>
            <person name="Ye F."/>
            <person name="Su P."/>
            <person name="Kiefer A.F."/>
            <person name="Nichols A."/>
            <person name="Cepeda A.J."/>
            <person name="Yan W."/>
            <person name="Fan B."/>
            <person name="Jiang Y."/>
            <person name="Adhikari A."/>
            <person name="Zheng C.-J."/>
            <person name="Schuster L."/>
            <person name="Cowan T.M."/>
            <person name="Smanski M.J."/>
            <person name="Chevrette M.G."/>
            <person name="De Carvalho L.P.S."/>
            <person name="Shen B."/>
        </authorList>
    </citation>
    <scope>NUCLEOTIDE SEQUENCE [LARGE SCALE GENOMIC DNA]</scope>
    <source>
        <strain evidence="1 2">NPDC002593</strain>
    </source>
</reference>
<accession>A0ABW6S8J2</accession>
<proteinExistence type="predicted"/>
<name>A0ABW6S8J2_9NOCA</name>
<dbReference type="Gene3D" id="3.40.50.720">
    <property type="entry name" value="NAD(P)-binding Rossmann-like Domain"/>
    <property type="match status" value="1"/>
</dbReference>
<comment type="caution">
    <text evidence="1">The sequence shown here is derived from an EMBL/GenBank/DDBJ whole genome shotgun (WGS) entry which is preliminary data.</text>
</comment>
<dbReference type="RefSeq" id="WP_040832306.1">
    <property type="nucleotide sequence ID" value="NZ_JBIAQY010000014.1"/>
</dbReference>
<evidence type="ECO:0000313" key="2">
    <source>
        <dbReference type="Proteomes" id="UP001601992"/>
    </source>
</evidence>
<gene>
    <name evidence="1" type="ORF">ACFYXQ_32900</name>
</gene>
<evidence type="ECO:0000313" key="1">
    <source>
        <dbReference type="EMBL" id="MFF3572577.1"/>
    </source>
</evidence>
<sequence>MEVVRGTEIGVDISITQLRTEFDAVVLACGATQPRDAADELGRALSELPAVVPEPGRHPGPATDRLRVVLSFGRNVTGIVTDLPRAPAR</sequence>
<keyword evidence="2" id="KW-1185">Reference proteome</keyword>
<organism evidence="1 2">
    <name type="scientific">Nocardia jiangxiensis</name>
    <dbReference type="NCBI Taxonomy" id="282685"/>
    <lineage>
        <taxon>Bacteria</taxon>
        <taxon>Bacillati</taxon>
        <taxon>Actinomycetota</taxon>
        <taxon>Actinomycetes</taxon>
        <taxon>Mycobacteriales</taxon>
        <taxon>Nocardiaceae</taxon>
        <taxon>Nocardia</taxon>
    </lineage>
</organism>
<dbReference type="Proteomes" id="UP001601992">
    <property type="component" value="Unassembled WGS sequence"/>
</dbReference>